<keyword evidence="2" id="KW-1185">Reference proteome</keyword>
<dbReference type="AlphaFoldDB" id="A0A060LW19"/>
<dbReference type="RefSeq" id="WP_038482303.1">
    <property type="nucleotide sequence ID" value="NZ_CP003923.1"/>
</dbReference>
<dbReference type="EMBL" id="CP003923">
    <property type="protein sequence ID" value="AIC95451.1"/>
    <property type="molecule type" value="Genomic_DNA"/>
</dbReference>
<dbReference type="InterPro" id="IPR006448">
    <property type="entry name" value="Phage_term_ssu_P27"/>
</dbReference>
<accession>A0A060LW19</accession>
<name>A0A060LW19_9BACI</name>
<gene>
    <name evidence="1" type="ORF">BleG1_2887</name>
</gene>
<dbReference type="Proteomes" id="UP000027142">
    <property type="component" value="Chromosome"/>
</dbReference>
<protein>
    <submittedName>
        <fullName evidence="1">Phage terminase-like protein, small subunit</fullName>
    </submittedName>
</protein>
<organism evidence="1 2">
    <name type="scientific">Shouchella lehensis G1</name>
    <dbReference type="NCBI Taxonomy" id="1246626"/>
    <lineage>
        <taxon>Bacteria</taxon>
        <taxon>Bacillati</taxon>
        <taxon>Bacillota</taxon>
        <taxon>Bacilli</taxon>
        <taxon>Bacillales</taxon>
        <taxon>Bacillaceae</taxon>
        <taxon>Shouchella</taxon>
    </lineage>
</organism>
<dbReference type="STRING" id="1246626.BleG1_2887"/>
<dbReference type="OrthoDB" id="6010489at2"/>
<dbReference type="NCBIfam" id="TIGR01558">
    <property type="entry name" value="sm_term_P27"/>
    <property type="match status" value="1"/>
</dbReference>
<proteinExistence type="predicted"/>
<dbReference type="HOGENOM" id="CLU_107958_1_1_9"/>
<dbReference type="eggNOG" id="COG3747">
    <property type="taxonomic scope" value="Bacteria"/>
</dbReference>
<evidence type="ECO:0000313" key="2">
    <source>
        <dbReference type="Proteomes" id="UP000027142"/>
    </source>
</evidence>
<dbReference type="KEGG" id="ble:BleG1_2887"/>
<reference evidence="1 2" key="1">
    <citation type="journal article" date="2014" name="Gene">
        <title>A comparative genomic analysis of the alkalitolerant soil bacterium Bacillus lehensis G1.</title>
        <authorList>
            <person name="Noor Y.M."/>
            <person name="Samsulrizal N.H."/>
            <person name="Jema'on N.A."/>
            <person name="Low K.O."/>
            <person name="Ramli A.N."/>
            <person name="Alias N.I."/>
            <person name="Damis S.I."/>
            <person name="Fuzi S.F."/>
            <person name="Isa M.N."/>
            <person name="Murad A.M."/>
            <person name="Raih M.F."/>
            <person name="Bakar F.D."/>
            <person name="Najimudin N."/>
            <person name="Mahadi N.M."/>
            <person name="Illias R.M."/>
        </authorList>
    </citation>
    <scope>NUCLEOTIDE SEQUENCE [LARGE SCALE GENOMIC DNA]</scope>
    <source>
        <strain evidence="1 2">G1</strain>
    </source>
</reference>
<dbReference type="PATRIC" id="fig|1246626.3.peg.2875"/>
<sequence>MGRNAKPIDLHLVGGNKSRKTKEEIDKRKKGEEQVKFKSDNIVVPNWLSDQGKQIFEQLLVEFKYTDLLVNVDTHLLGFFCDAMDDYINISEIIRLDGYSDGEGNVNQLLTKKKHSFDQAMKVASQFGLSPTDRAKLAMSIVTKEVTKDDGGSFSGRI</sequence>
<evidence type="ECO:0000313" key="1">
    <source>
        <dbReference type="EMBL" id="AIC95451.1"/>
    </source>
</evidence>
<dbReference type="Pfam" id="PF05119">
    <property type="entry name" value="Terminase_4"/>
    <property type="match status" value="1"/>
</dbReference>